<keyword evidence="7" id="KW-0687">Ribonucleoprotein</keyword>
<dbReference type="PANTHER" id="PTHR43648:SF1">
    <property type="entry name" value="ELECTRON TRANSFER FLAVOPROTEIN BETA SUBUNIT LYSINE METHYLTRANSFERASE"/>
    <property type="match status" value="1"/>
</dbReference>
<keyword evidence="2 6" id="KW-0963">Cytoplasm</keyword>
<evidence type="ECO:0000256" key="1">
    <source>
        <dbReference type="ARBA" id="ARBA00009741"/>
    </source>
</evidence>
<evidence type="ECO:0000313" key="7">
    <source>
        <dbReference type="EMBL" id="PKR90056.1"/>
    </source>
</evidence>
<proteinExistence type="inferred from homology"/>
<dbReference type="PANTHER" id="PTHR43648">
    <property type="entry name" value="ELECTRON TRANSFER FLAVOPROTEIN BETA SUBUNIT LYSINE METHYLTRANSFERASE"/>
    <property type="match status" value="1"/>
</dbReference>
<evidence type="ECO:0000256" key="3">
    <source>
        <dbReference type="ARBA" id="ARBA00022603"/>
    </source>
</evidence>
<reference evidence="7 8" key="1">
    <citation type="submission" date="2017-12" db="EMBL/GenBank/DDBJ databases">
        <title>Anaerobic carbon monoxide metabolism by Pleomorphomonas carboxyditropha sp. nov., a new mesophilic hydrogenogenic carboxidotroph.</title>
        <authorList>
            <person name="Esquivel-Elizondo S."/>
            <person name="Krajmalnik-Brown R."/>
        </authorList>
    </citation>
    <scope>NUCLEOTIDE SEQUENCE [LARGE SCALE GENOMIC DNA]</scope>
    <source>
        <strain evidence="7 8">R5-392</strain>
    </source>
</reference>
<comment type="catalytic activity">
    <reaction evidence="6">
        <text>L-lysyl-[protein] + 3 S-adenosyl-L-methionine = N(6),N(6),N(6)-trimethyl-L-lysyl-[protein] + 3 S-adenosyl-L-homocysteine + 3 H(+)</text>
        <dbReference type="Rhea" id="RHEA:54192"/>
        <dbReference type="Rhea" id="RHEA-COMP:9752"/>
        <dbReference type="Rhea" id="RHEA-COMP:13826"/>
        <dbReference type="ChEBI" id="CHEBI:15378"/>
        <dbReference type="ChEBI" id="CHEBI:29969"/>
        <dbReference type="ChEBI" id="CHEBI:57856"/>
        <dbReference type="ChEBI" id="CHEBI:59789"/>
        <dbReference type="ChEBI" id="CHEBI:61961"/>
    </reaction>
</comment>
<protein>
    <recommendedName>
        <fullName evidence="6">Ribosomal protein L11 methyltransferase</fullName>
        <shortName evidence="6">L11 Mtase</shortName>
        <ecNumber evidence="6">2.1.1.-</ecNumber>
    </recommendedName>
</protein>
<dbReference type="SUPFAM" id="SSF53335">
    <property type="entry name" value="S-adenosyl-L-methionine-dependent methyltransferases"/>
    <property type="match status" value="1"/>
</dbReference>
<comment type="function">
    <text evidence="6">Methylates ribosomal protein L11.</text>
</comment>
<accession>A0A1I4VF46</accession>
<dbReference type="Pfam" id="PF06325">
    <property type="entry name" value="PrmA"/>
    <property type="match status" value="1"/>
</dbReference>
<keyword evidence="3 6" id="KW-0489">Methyltransferase</keyword>
<dbReference type="EMBL" id="PJNW01000002">
    <property type="protein sequence ID" value="PKR90056.1"/>
    <property type="molecule type" value="Genomic_DNA"/>
</dbReference>
<comment type="caution">
    <text evidence="7">The sequence shown here is derived from an EMBL/GenBank/DDBJ whole genome shotgun (WGS) entry which is preliminary data.</text>
</comment>
<dbReference type="GO" id="GO:0005840">
    <property type="term" value="C:ribosome"/>
    <property type="evidence" value="ECO:0007669"/>
    <property type="project" value="UniProtKB-KW"/>
</dbReference>
<sequence>MRQYQLHMPAADAAAAETIADAIEAAFVEAGPVSWYETDGGWAVDGFFFAEDGEEILAPARAALAGIADVSALTVEPVPEDVDWVAQSLEGLSPVIAGRFVVHGAHDRDRIPRGLIGLQIEANQAFGTGHHPTTWGCLTALTRLLAVYRFDSVFDLGTGSGVLAIGIARATKRPVLASDIDPLAVEIALENAEINGAANLVTAVTAAGFSHPAIVGRKFDLIVANILADPLKMLSPEFRAHALPGAAVVLSGILRTQAESVLAAFRAQGFVRERHLVKDVWSTLVLRYAG</sequence>
<dbReference type="HAMAP" id="MF_00735">
    <property type="entry name" value="Methyltr_PrmA"/>
    <property type="match status" value="1"/>
</dbReference>
<comment type="subcellular location">
    <subcellularLocation>
        <location evidence="6">Cytoplasm</location>
    </subcellularLocation>
</comment>
<name>A0A1I4VF46_9HYPH</name>
<dbReference type="InterPro" id="IPR004498">
    <property type="entry name" value="Ribosomal_PrmA_MeTrfase"/>
</dbReference>
<dbReference type="OrthoDB" id="9785995at2"/>
<dbReference type="RefSeq" id="WP_101287152.1">
    <property type="nucleotide sequence ID" value="NZ_FOUQ01000011.1"/>
</dbReference>
<dbReference type="AlphaFoldDB" id="A0A1I4VF46"/>
<evidence type="ECO:0000256" key="2">
    <source>
        <dbReference type="ARBA" id="ARBA00022490"/>
    </source>
</evidence>
<keyword evidence="7" id="KW-0689">Ribosomal protein</keyword>
<comment type="similarity">
    <text evidence="1 6">Belongs to the methyltransferase superfamily. PrmA family.</text>
</comment>
<dbReference type="CDD" id="cd02440">
    <property type="entry name" value="AdoMet_MTases"/>
    <property type="match status" value="1"/>
</dbReference>
<dbReference type="InterPro" id="IPR029063">
    <property type="entry name" value="SAM-dependent_MTases_sf"/>
</dbReference>
<keyword evidence="4 6" id="KW-0808">Transferase</keyword>
<evidence type="ECO:0000256" key="5">
    <source>
        <dbReference type="ARBA" id="ARBA00022691"/>
    </source>
</evidence>
<dbReference type="Gene3D" id="3.40.50.150">
    <property type="entry name" value="Vaccinia Virus protein VP39"/>
    <property type="match status" value="1"/>
</dbReference>
<feature type="binding site" evidence="6">
    <location>
        <position position="134"/>
    </location>
    <ligand>
        <name>S-adenosyl-L-methionine</name>
        <dbReference type="ChEBI" id="CHEBI:59789"/>
    </ligand>
</feature>
<dbReference type="InterPro" id="IPR050078">
    <property type="entry name" value="Ribosomal_L11_MeTrfase_PrmA"/>
</dbReference>
<evidence type="ECO:0000256" key="4">
    <source>
        <dbReference type="ARBA" id="ARBA00022679"/>
    </source>
</evidence>
<keyword evidence="5 6" id="KW-0949">S-adenosyl-L-methionine</keyword>
<feature type="binding site" evidence="6">
    <location>
        <position position="179"/>
    </location>
    <ligand>
        <name>S-adenosyl-L-methionine</name>
        <dbReference type="ChEBI" id="CHEBI:59789"/>
    </ligand>
</feature>
<dbReference type="NCBIfam" id="NF001784">
    <property type="entry name" value="PRK00517.2-1"/>
    <property type="match status" value="1"/>
</dbReference>
<organism evidence="7 8">
    <name type="scientific">Pleomorphomonas diazotrophica</name>
    <dbReference type="NCBI Taxonomy" id="1166257"/>
    <lineage>
        <taxon>Bacteria</taxon>
        <taxon>Pseudomonadati</taxon>
        <taxon>Pseudomonadota</taxon>
        <taxon>Alphaproteobacteria</taxon>
        <taxon>Hyphomicrobiales</taxon>
        <taxon>Pleomorphomonadaceae</taxon>
        <taxon>Pleomorphomonas</taxon>
    </lineage>
</organism>
<dbReference type="GO" id="GO:0005737">
    <property type="term" value="C:cytoplasm"/>
    <property type="evidence" value="ECO:0007669"/>
    <property type="project" value="UniProtKB-SubCell"/>
</dbReference>
<evidence type="ECO:0000256" key="6">
    <source>
        <dbReference type="HAMAP-Rule" id="MF_00735"/>
    </source>
</evidence>
<dbReference type="Proteomes" id="UP000233491">
    <property type="component" value="Unassembled WGS sequence"/>
</dbReference>
<dbReference type="GO" id="GO:0032259">
    <property type="term" value="P:methylation"/>
    <property type="evidence" value="ECO:0007669"/>
    <property type="project" value="UniProtKB-KW"/>
</dbReference>
<evidence type="ECO:0000313" key="8">
    <source>
        <dbReference type="Proteomes" id="UP000233491"/>
    </source>
</evidence>
<feature type="binding site" evidence="6">
    <location>
        <position position="157"/>
    </location>
    <ligand>
        <name>S-adenosyl-L-methionine</name>
        <dbReference type="ChEBI" id="CHEBI:59789"/>
    </ligand>
</feature>
<feature type="binding site" evidence="6">
    <location>
        <position position="225"/>
    </location>
    <ligand>
        <name>S-adenosyl-L-methionine</name>
        <dbReference type="ChEBI" id="CHEBI:59789"/>
    </ligand>
</feature>
<gene>
    <name evidence="6" type="primary">prmA</name>
    <name evidence="7" type="ORF">CXZ10_01300</name>
</gene>
<dbReference type="EC" id="2.1.1.-" evidence="6"/>
<keyword evidence="8" id="KW-1185">Reference proteome</keyword>
<dbReference type="GO" id="GO:0016279">
    <property type="term" value="F:protein-lysine N-methyltransferase activity"/>
    <property type="evidence" value="ECO:0007669"/>
    <property type="project" value="RHEA"/>
</dbReference>